<dbReference type="PANTHER" id="PTHR37984:SF15">
    <property type="entry name" value="INTEGRASE CATALYTIC DOMAIN-CONTAINING PROTEIN"/>
    <property type="match status" value="1"/>
</dbReference>
<dbReference type="OrthoDB" id="10062030at2759"/>
<dbReference type="Proteomes" id="UP000683360">
    <property type="component" value="Unassembled WGS sequence"/>
</dbReference>
<comment type="caution">
    <text evidence="2">The sequence shown here is derived from an EMBL/GenBank/DDBJ whole genome shotgun (WGS) entry which is preliminary data.</text>
</comment>
<dbReference type="Pfam" id="PF17921">
    <property type="entry name" value="Integrase_H2C2"/>
    <property type="match status" value="1"/>
</dbReference>
<dbReference type="SUPFAM" id="SSF56672">
    <property type="entry name" value="DNA/RNA polymerases"/>
    <property type="match status" value="1"/>
</dbReference>
<protein>
    <recommendedName>
        <fullName evidence="1">Integrase zinc-binding domain-containing protein</fullName>
    </recommendedName>
</protein>
<dbReference type="Gene3D" id="1.10.340.70">
    <property type="match status" value="1"/>
</dbReference>
<dbReference type="EMBL" id="CAJPWZ010003231">
    <property type="protein sequence ID" value="CAG2254187.1"/>
    <property type="molecule type" value="Genomic_DNA"/>
</dbReference>
<evidence type="ECO:0000259" key="1">
    <source>
        <dbReference type="Pfam" id="PF17921"/>
    </source>
</evidence>
<gene>
    <name evidence="2" type="ORF">MEDL_65689</name>
</gene>
<dbReference type="InterPro" id="IPR043502">
    <property type="entry name" value="DNA/RNA_pol_sf"/>
</dbReference>
<dbReference type="FunFam" id="1.10.340.70:FF:000001">
    <property type="entry name" value="Retrovirus-related Pol polyprotein from transposon gypsy-like Protein"/>
    <property type="match status" value="1"/>
</dbReference>
<proteinExistence type="predicted"/>
<feature type="domain" description="Integrase zinc-binding" evidence="1">
    <location>
        <begin position="163"/>
        <end position="219"/>
    </location>
</feature>
<sequence length="286" mass="32838">MIGSEDIWLNPKTRVGTLQNATVVHESPIDESIEINFSNSQIKVEVSVSKTQVQEHETVISEKKLTLKDIDIASVALIHGQSEKLQSIIDKYSDVFCQDESDLGYTDLIKHKIVTVDNKPIAVPHRRIPPHQMEEVGEHIKKMVKQNIIRKNPEIGECKQLLVPETMKTYVLDTMHNSSGHQGIERTYALIQKRCYWLNMLQDIKLWIQKCERCLLAKNPLPQIQTSMGSLTATKPLQIVAIDFTLLEKSSDGRENVLIITDIFSKFTQAIPTIYRKYKRQHYDNF</sequence>
<accession>A0A8S3VAE1</accession>
<dbReference type="AlphaFoldDB" id="A0A8S3VAE1"/>
<dbReference type="InterPro" id="IPR041588">
    <property type="entry name" value="Integrase_H2C2"/>
</dbReference>
<keyword evidence="3" id="KW-1185">Reference proteome</keyword>
<reference evidence="2" key="1">
    <citation type="submission" date="2021-03" db="EMBL/GenBank/DDBJ databases">
        <authorList>
            <person name="Bekaert M."/>
        </authorList>
    </citation>
    <scope>NUCLEOTIDE SEQUENCE</scope>
</reference>
<name>A0A8S3VAE1_MYTED</name>
<organism evidence="2 3">
    <name type="scientific">Mytilus edulis</name>
    <name type="common">Blue mussel</name>
    <dbReference type="NCBI Taxonomy" id="6550"/>
    <lineage>
        <taxon>Eukaryota</taxon>
        <taxon>Metazoa</taxon>
        <taxon>Spiralia</taxon>
        <taxon>Lophotrochozoa</taxon>
        <taxon>Mollusca</taxon>
        <taxon>Bivalvia</taxon>
        <taxon>Autobranchia</taxon>
        <taxon>Pteriomorphia</taxon>
        <taxon>Mytilida</taxon>
        <taxon>Mytiloidea</taxon>
        <taxon>Mytilidae</taxon>
        <taxon>Mytilinae</taxon>
        <taxon>Mytilus</taxon>
    </lineage>
</organism>
<dbReference type="PANTHER" id="PTHR37984">
    <property type="entry name" value="PROTEIN CBG26694"/>
    <property type="match status" value="1"/>
</dbReference>
<evidence type="ECO:0000313" key="3">
    <source>
        <dbReference type="Proteomes" id="UP000683360"/>
    </source>
</evidence>
<evidence type="ECO:0000313" key="2">
    <source>
        <dbReference type="EMBL" id="CAG2254187.1"/>
    </source>
</evidence>
<dbReference type="InterPro" id="IPR050951">
    <property type="entry name" value="Retrovirus_Pol_polyprotein"/>
</dbReference>